<dbReference type="AlphaFoldDB" id="A0A5P2B8Z3"/>
<dbReference type="Proteomes" id="UP000323046">
    <property type="component" value="Chromosome"/>
</dbReference>
<feature type="compositionally biased region" description="Polar residues" evidence="1">
    <location>
        <begin position="52"/>
        <end position="63"/>
    </location>
</feature>
<dbReference type="OrthoDB" id="4265424at2"/>
<protein>
    <submittedName>
        <fullName evidence="2">Uncharacterized protein</fullName>
    </submittedName>
</protein>
<gene>
    <name evidence="2" type="ORF">DEJ47_11380</name>
</gene>
<organism evidence="2 3">
    <name type="scientific">Streptomyces venezuelae</name>
    <dbReference type="NCBI Taxonomy" id="54571"/>
    <lineage>
        <taxon>Bacteria</taxon>
        <taxon>Bacillati</taxon>
        <taxon>Actinomycetota</taxon>
        <taxon>Actinomycetes</taxon>
        <taxon>Kitasatosporales</taxon>
        <taxon>Streptomycetaceae</taxon>
        <taxon>Streptomyces</taxon>
    </lineage>
</organism>
<feature type="region of interest" description="Disordered" evidence="1">
    <location>
        <begin position="29"/>
        <end position="63"/>
    </location>
</feature>
<name>A0A5P2B8Z3_STRVZ</name>
<evidence type="ECO:0000313" key="2">
    <source>
        <dbReference type="EMBL" id="QES26992.1"/>
    </source>
</evidence>
<accession>A0A5P2B8Z3</accession>
<proteinExistence type="predicted"/>
<reference evidence="2 3" key="1">
    <citation type="submission" date="2018-05" db="EMBL/GenBank/DDBJ databases">
        <title>Streptomyces venezuelae.</title>
        <authorList>
            <person name="Kim W."/>
            <person name="Lee N."/>
            <person name="Cho B.-K."/>
        </authorList>
    </citation>
    <scope>NUCLEOTIDE SEQUENCE [LARGE SCALE GENOMIC DNA]</scope>
    <source>
        <strain evidence="2 3">ATCC 14583</strain>
    </source>
</reference>
<sequence length="63" mass="6957">MRAVCRSIAAHTISCFGWSASLDHEDRRAARMVPSGAEHARKRTPERHLGGPSSQLSRLDSNQ</sequence>
<dbReference type="EMBL" id="CP029193">
    <property type="protein sequence ID" value="QES26992.1"/>
    <property type="molecule type" value="Genomic_DNA"/>
</dbReference>
<keyword evidence="3" id="KW-1185">Reference proteome</keyword>
<evidence type="ECO:0000313" key="3">
    <source>
        <dbReference type="Proteomes" id="UP000323046"/>
    </source>
</evidence>
<evidence type="ECO:0000256" key="1">
    <source>
        <dbReference type="SAM" id="MobiDB-lite"/>
    </source>
</evidence>